<evidence type="ECO:0000313" key="2">
    <source>
        <dbReference type="EMBL" id="KKM96213.1"/>
    </source>
</evidence>
<protein>
    <recommendedName>
        <fullName evidence="1">Metallo-beta-lactamase domain-containing protein</fullName>
    </recommendedName>
</protein>
<dbReference type="InterPro" id="IPR036866">
    <property type="entry name" value="RibonucZ/Hydroxyglut_hydro"/>
</dbReference>
<gene>
    <name evidence="2" type="ORF">LCGC14_1180450</name>
</gene>
<dbReference type="AlphaFoldDB" id="A0A0F9LS44"/>
<name>A0A0F9LS44_9ZZZZ</name>
<feature type="non-terminal residue" evidence="2">
    <location>
        <position position="82"/>
    </location>
</feature>
<dbReference type="SUPFAM" id="SSF56281">
    <property type="entry name" value="Metallo-hydrolase/oxidoreductase"/>
    <property type="match status" value="1"/>
</dbReference>
<dbReference type="Pfam" id="PF00753">
    <property type="entry name" value="Lactamase_B"/>
    <property type="match status" value="1"/>
</dbReference>
<evidence type="ECO:0000259" key="1">
    <source>
        <dbReference type="Pfam" id="PF00753"/>
    </source>
</evidence>
<reference evidence="2" key="1">
    <citation type="journal article" date="2015" name="Nature">
        <title>Complex archaea that bridge the gap between prokaryotes and eukaryotes.</title>
        <authorList>
            <person name="Spang A."/>
            <person name="Saw J.H."/>
            <person name="Jorgensen S.L."/>
            <person name="Zaremba-Niedzwiedzka K."/>
            <person name="Martijn J."/>
            <person name="Lind A.E."/>
            <person name="van Eijk R."/>
            <person name="Schleper C."/>
            <person name="Guy L."/>
            <person name="Ettema T.J."/>
        </authorList>
    </citation>
    <scope>NUCLEOTIDE SEQUENCE</scope>
</reference>
<dbReference type="InterPro" id="IPR001279">
    <property type="entry name" value="Metallo-B-lactamas"/>
</dbReference>
<comment type="caution">
    <text evidence="2">The sequence shown here is derived from an EMBL/GenBank/DDBJ whole genome shotgun (WGS) entry which is preliminary data.</text>
</comment>
<dbReference type="EMBL" id="LAZR01005910">
    <property type="protein sequence ID" value="KKM96213.1"/>
    <property type="molecule type" value="Genomic_DNA"/>
</dbReference>
<proteinExistence type="predicted"/>
<organism evidence="2">
    <name type="scientific">marine sediment metagenome</name>
    <dbReference type="NCBI Taxonomy" id="412755"/>
    <lineage>
        <taxon>unclassified sequences</taxon>
        <taxon>metagenomes</taxon>
        <taxon>ecological metagenomes</taxon>
    </lineage>
</organism>
<sequence length="82" mass="9359">MDESVITINSGKINEYLHHIDLKGFGTTRMLSVILGVFDGYSILIDCGTSLDIKKALRYFKRHQIPLSSFKYLITSHHHADH</sequence>
<accession>A0A0F9LS44</accession>
<feature type="domain" description="Metallo-beta-lactamase" evidence="1">
    <location>
        <begin position="38"/>
        <end position="82"/>
    </location>
</feature>
<dbReference type="Gene3D" id="3.60.15.10">
    <property type="entry name" value="Ribonuclease Z/Hydroxyacylglutathione hydrolase-like"/>
    <property type="match status" value="1"/>
</dbReference>